<dbReference type="InterPro" id="IPR048634">
    <property type="entry name" value="SecD_SecF_C"/>
</dbReference>
<comment type="subunit">
    <text evidence="9">Forms a complex with SecD. Part of the essential Sec protein translocation apparatus which comprises SecA, SecYEG and auxiliary proteins SecDF. Other proteins may also be involved.</text>
</comment>
<dbReference type="GO" id="GO:0006605">
    <property type="term" value="P:protein targeting"/>
    <property type="evidence" value="ECO:0007669"/>
    <property type="project" value="UniProtKB-UniRule"/>
</dbReference>
<dbReference type="Gene3D" id="1.20.1640.10">
    <property type="entry name" value="Multidrug efflux transporter AcrB transmembrane domain"/>
    <property type="match status" value="1"/>
</dbReference>
<comment type="subcellular location">
    <subcellularLocation>
        <location evidence="1 9">Cell membrane</location>
        <topology evidence="1 9">Multi-pass membrane protein</topology>
    </subcellularLocation>
</comment>
<keyword evidence="2 9" id="KW-0813">Transport</keyword>
<dbReference type="Pfam" id="PF02355">
    <property type="entry name" value="SecD_SecF_C"/>
    <property type="match status" value="1"/>
</dbReference>
<feature type="transmembrane region" description="Helical" evidence="9">
    <location>
        <begin position="273"/>
        <end position="299"/>
    </location>
</feature>
<evidence type="ECO:0000256" key="2">
    <source>
        <dbReference type="ARBA" id="ARBA00022448"/>
    </source>
</evidence>
<protein>
    <recommendedName>
        <fullName evidence="9">Protein-export membrane protein SecF</fullName>
    </recommendedName>
</protein>
<keyword evidence="3 9" id="KW-1003">Cell membrane</keyword>
<evidence type="ECO:0000256" key="9">
    <source>
        <dbReference type="HAMAP-Rule" id="MF_01464"/>
    </source>
</evidence>
<evidence type="ECO:0000256" key="8">
    <source>
        <dbReference type="ARBA" id="ARBA00023136"/>
    </source>
</evidence>
<evidence type="ECO:0000256" key="7">
    <source>
        <dbReference type="ARBA" id="ARBA00023010"/>
    </source>
</evidence>
<keyword evidence="4 9" id="KW-0812">Transmembrane</keyword>
<sequence>MLRIFHNTKYEFVRWWRVAAGLTLAFIAAGFVSFAVTGGVNYSIEFTGGTLMQLQFKTPPDVAEVRSALDAAGIQGAEIQQFGANTDFTIRARDEKQVEAQDAGAEGISRQITAALDAKFGAGTVTIVRTEAVGPKVGAELRTGAAMAMLIASIFTLIYLAIRFDWRFGLAAVLSTTHDILITLAFIKIFHIEVSLTVVAAILTLVGYSANDTIIIFDRVRENLKKPHKGETLSHILDRSINETLPRSIMTHTTTFSATLALLLLAGEVIRPFAWVMAFGVVMATFSSIYVAGPLLLWIEGRWPRLDDAATARAVRAGEAATTTARGTDRVSAR</sequence>
<dbReference type="InterPro" id="IPR022646">
    <property type="entry name" value="SecD/SecF_CS"/>
</dbReference>
<keyword evidence="6 9" id="KW-1133">Transmembrane helix</keyword>
<feature type="domain" description="Protein export membrane protein SecD/SecF C-terminal" evidence="10">
    <location>
        <begin position="124"/>
        <end position="300"/>
    </location>
</feature>
<dbReference type="NCBIfam" id="TIGR00916">
    <property type="entry name" value="2A0604s01"/>
    <property type="match status" value="1"/>
</dbReference>
<dbReference type="GO" id="GO:0043952">
    <property type="term" value="P:protein transport by the Sec complex"/>
    <property type="evidence" value="ECO:0007669"/>
    <property type="project" value="UniProtKB-UniRule"/>
</dbReference>
<name>A0A3D4V854_9BACT</name>
<dbReference type="NCBIfam" id="TIGR00966">
    <property type="entry name" value="transloc_SecF"/>
    <property type="match status" value="1"/>
</dbReference>
<reference evidence="11 12" key="1">
    <citation type="journal article" date="2018" name="Nat. Biotechnol.">
        <title>A standardized bacterial taxonomy based on genome phylogeny substantially revises the tree of life.</title>
        <authorList>
            <person name="Parks D.H."/>
            <person name="Chuvochina M."/>
            <person name="Waite D.W."/>
            <person name="Rinke C."/>
            <person name="Skarshewski A."/>
            <person name="Chaumeil P.A."/>
            <person name="Hugenholtz P."/>
        </authorList>
    </citation>
    <scope>NUCLEOTIDE SEQUENCE [LARGE SCALE GENOMIC DNA]</scope>
    <source>
        <strain evidence="11">UBA8844</strain>
    </source>
</reference>
<dbReference type="AlphaFoldDB" id="A0A3D4V854"/>
<evidence type="ECO:0000256" key="6">
    <source>
        <dbReference type="ARBA" id="ARBA00022989"/>
    </source>
</evidence>
<feature type="transmembrane region" description="Helical" evidence="9">
    <location>
        <begin position="169"/>
        <end position="190"/>
    </location>
</feature>
<comment type="function">
    <text evidence="9">Part of the Sec protein translocase complex. Interacts with the SecYEG preprotein conducting channel. SecDF uses the proton motive force (PMF) to complete protein translocation after the ATP-dependent function of SecA.</text>
</comment>
<comment type="caution">
    <text evidence="11">The sequence shown here is derived from an EMBL/GenBank/DDBJ whole genome shotgun (WGS) entry which is preliminary data.</text>
</comment>
<dbReference type="Proteomes" id="UP000264071">
    <property type="component" value="Unassembled WGS sequence"/>
</dbReference>
<accession>A0A3D4V854</accession>
<keyword evidence="8 9" id="KW-0472">Membrane</keyword>
<evidence type="ECO:0000256" key="5">
    <source>
        <dbReference type="ARBA" id="ARBA00022927"/>
    </source>
</evidence>
<dbReference type="InterPro" id="IPR022645">
    <property type="entry name" value="SecD/SecF_bac"/>
</dbReference>
<organism evidence="11 12">
    <name type="scientific">Gemmatimonas aurantiaca</name>
    <dbReference type="NCBI Taxonomy" id="173480"/>
    <lineage>
        <taxon>Bacteria</taxon>
        <taxon>Pseudomonadati</taxon>
        <taxon>Gemmatimonadota</taxon>
        <taxon>Gemmatimonadia</taxon>
        <taxon>Gemmatimonadales</taxon>
        <taxon>Gemmatimonadaceae</taxon>
        <taxon>Gemmatimonas</taxon>
    </lineage>
</organism>
<dbReference type="PANTHER" id="PTHR30081">
    <property type="entry name" value="PROTEIN-EXPORT MEMBRANE PROTEIN SEC"/>
    <property type="match status" value="1"/>
</dbReference>
<dbReference type="GO" id="GO:0065002">
    <property type="term" value="P:intracellular protein transmembrane transport"/>
    <property type="evidence" value="ECO:0007669"/>
    <property type="project" value="UniProtKB-UniRule"/>
</dbReference>
<dbReference type="PANTHER" id="PTHR30081:SF8">
    <property type="entry name" value="PROTEIN TRANSLOCASE SUBUNIT SECF"/>
    <property type="match status" value="1"/>
</dbReference>
<proteinExistence type="inferred from homology"/>
<dbReference type="SMR" id="A0A3D4V854"/>
<keyword evidence="7 9" id="KW-0811">Translocation</keyword>
<keyword evidence="5 9" id="KW-0653">Protein transport</keyword>
<dbReference type="InterPro" id="IPR055344">
    <property type="entry name" value="SecD_SecF_C_bact"/>
</dbReference>
<dbReference type="PRINTS" id="PR01755">
    <property type="entry name" value="SECFTRNLCASE"/>
</dbReference>
<dbReference type="OMA" id="AFEWRMA"/>
<feature type="transmembrane region" description="Helical" evidence="9">
    <location>
        <begin position="249"/>
        <end position="267"/>
    </location>
</feature>
<feature type="transmembrane region" description="Helical" evidence="9">
    <location>
        <begin position="21"/>
        <end position="44"/>
    </location>
</feature>
<dbReference type="SUPFAM" id="SSF82866">
    <property type="entry name" value="Multidrug efflux transporter AcrB transmembrane domain"/>
    <property type="match status" value="1"/>
</dbReference>
<dbReference type="Pfam" id="PF07549">
    <property type="entry name" value="Sec_GG"/>
    <property type="match status" value="1"/>
</dbReference>
<gene>
    <name evidence="9 11" type="primary">secF</name>
    <name evidence="11" type="ORF">DGD08_08705</name>
</gene>
<dbReference type="InterPro" id="IPR005665">
    <property type="entry name" value="SecF_bac"/>
</dbReference>
<dbReference type="InterPro" id="IPR022813">
    <property type="entry name" value="SecD/SecF_arch_bac"/>
</dbReference>
<dbReference type="HAMAP" id="MF_01464_B">
    <property type="entry name" value="SecF_B"/>
    <property type="match status" value="1"/>
</dbReference>
<evidence type="ECO:0000259" key="10">
    <source>
        <dbReference type="Pfam" id="PF02355"/>
    </source>
</evidence>
<comment type="similarity">
    <text evidence="9">Belongs to the SecD/SecF family. SecF subfamily.</text>
</comment>
<evidence type="ECO:0000313" key="11">
    <source>
        <dbReference type="EMBL" id="HCT57275.1"/>
    </source>
</evidence>
<evidence type="ECO:0000256" key="3">
    <source>
        <dbReference type="ARBA" id="ARBA00022475"/>
    </source>
</evidence>
<evidence type="ECO:0000256" key="4">
    <source>
        <dbReference type="ARBA" id="ARBA00022692"/>
    </source>
</evidence>
<dbReference type="GO" id="GO:0005886">
    <property type="term" value="C:plasma membrane"/>
    <property type="evidence" value="ECO:0007669"/>
    <property type="project" value="UniProtKB-SubCell"/>
</dbReference>
<evidence type="ECO:0000313" key="12">
    <source>
        <dbReference type="Proteomes" id="UP000264071"/>
    </source>
</evidence>
<dbReference type="EMBL" id="DPIY01000008">
    <property type="protein sequence ID" value="HCT57275.1"/>
    <property type="molecule type" value="Genomic_DNA"/>
</dbReference>
<feature type="transmembrane region" description="Helical" evidence="9">
    <location>
        <begin position="196"/>
        <end position="217"/>
    </location>
</feature>
<dbReference type="GO" id="GO:0015450">
    <property type="term" value="F:protein-transporting ATPase activity"/>
    <property type="evidence" value="ECO:0007669"/>
    <property type="project" value="InterPro"/>
</dbReference>
<feature type="transmembrane region" description="Helical" evidence="9">
    <location>
        <begin position="144"/>
        <end position="162"/>
    </location>
</feature>
<evidence type="ECO:0000256" key="1">
    <source>
        <dbReference type="ARBA" id="ARBA00004651"/>
    </source>
</evidence>